<dbReference type="Pfam" id="PF05667">
    <property type="entry name" value="CCDC22_CC"/>
    <property type="match status" value="1"/>
</dbReference>
<evidence type="ECO:0000313" key="7">
    <source>
        <dbReference type="Proteomes" id="UP000515159"/>
    </source>
</evidence>
<dbReference type="RefSeq" id="XP_033777370.1">
    <property type="nucleotide sequence ID" value="XM_033921479.1"/>
</dbReference>
<name>A0A6P8P964_GEOSA</name>
<protein>
    <recommendedName>
        <fullName evidence="2">Coiled-coil domain-containing protein 22</fullName>
    </recommendedName>
</protein>
<gene>
    <name evidence="8" type="primary">CCDC22</name>
</gene>
<organism evidence="7 8">
    <name type="scientific">Geotrypetes seraphini</name>
    <name type="common">Gaboon caecilian</name>
    <name type="synonym">Caecilia seraphini</name>
    <dbReference type="NCBI Taxonomy" id="260995"/>
    <lineage>
        <taxon>Eukaryota</taxon>
        <taxon>Metazoa</taxon>
        <taxon>Chordata</taxon>
        <taxon>Craniata</taxon>
        <taxon>Vertebrata</taxon>
        <taxon>Euteleostomi</taxon>
        <taxon>Amphibia</taxon>
        <taxon>Gymnophiona</taxon>
        <taxon>Geotrypetes</taxon>
    </lineage>
</organism>
<reference evidence="8" key="1">
    <citation type="submission" date="2025-08" db="UniProtKB">
        <authorList>
            <consortium name="RefSeq"/>
        </authorList>
    </citation>
    <scope>IDENTIFICATION</scope>
</reference>
<dbReference type="InterPro" id="IPR048349">
    <property type="entry name" value="CCDC22_N"/>
</dbReference>
<keyword evidence="7" id="KW-1185">Reference proteome</keyword>
<dbReference type="PANTHER" id="PTHR15668">
    <property type="entry name" value="JM1 PROTEIN"/>
    <property type="match status" value="1"/>
</dbReference>
<evidence type="ECO:0000259" key="5">
    <source>
        <dbReference type="Pfam" id="PF05667"/>
    </source>
</evidence>
<feature type="region of interest" description="Disordered" evidence="4">
    <location>
        <begin position="265"/>
        <end position="302"/>
    </location>
</feature>
<dbReference type="PANTHER" id="PTHR15668:SF4">
    <property type="entry name" value="COILED-COIL DOMAIN-CONTAINING PROTEIN 22"/>
    <property type="match status" value="1"/>
</dbReference>
<evidence type="ECO:0000256" key="4">
    <source>
        <dbReference type="SAM" id="MobiDB-lite"/>
    </source>
</evidence>
<evidence type="ECO:0000256" key="2">
    <source>
        <dbReference type="ARBA" id="ARBA00016694"/>
    </source>
</evidence>
<feature type="coiled-coil region" evidence="3">
    <location>
        <begin position="329"/>
        <end position="370"/>
    </location>
</feature>
<dbReference type="Proteomes" id="UP000515159">
    <property type="component" value="Chromosome 1"/>
</dbReference>
<evidence type="ECO:0000256" key="1">
    <source>
        <dbReference type="ARBA" id="ARBA00006438"/>
    </source>
</evidence>
<feature type="domain" description="CCDC22 N-terminal" evidence="6">
    <location>
        <begin position="18"/>
        <end position="109"/>
    </location>
</feature>
<dbReference type="CTD" id="28952"/>
<dbReference type="GO" id="GO:0097602">
    <property type="term" value="F:cullin family protein binding"/>
    <property type="evidence" value="ECO:0007669"/>
    <property type="project" value="TreeGrafter"/>
</dbReference>
<feature type="domain" description="CCDC22 coiled-coil" evidence="5">
    <location>
        <begin position="128"/>
        <end position="606"/>
    </location>
</feature>
<dbReference type="InterPro" id="IPR008530">
    <property type="entry name" value="CCDC22"/>
</dbReference>
<dbReference type="InterPro" id="IPR048348">
    <property type="entry name" value="CCDC22_CC"/>
</dbReference>
<comment type="similarity">
    <text evidence="1">Belongs to the CCDC22 family.</text>
</comment>
<evidence type="ECO:0000259" key="6">
    <source>
        <dbReference type="Pfam" id="PF21674"/>
    </source>
</evidence>
<dbReference type="Pfam" id="PF21674">
    <property type="entry name" value="CCDC22_N"/>
    <property type="match status" value="1"/>
</dbReference>
<accession>A0A6P8P964</accession>
<dbReference type="GO" id="GO:2000060">
    <property type="term" value="P:positive regulation of ubiquitin-dependent protein catabolic process"/>
    <property type="evidence" value="ECO:0007669"/>
    <property type="project" value="TreeGrafter"/>
</dbReference>
<evidence type="ECO:0000313" key="8">
    <source>
        <dbReference type="RefSeq" id="XP_033777370.1"/>
    </source>
</evidence>
<dbReference type="GeneID" id="117348874"/>
<evidence type="ECO:0000256" key="3">
    <source>
        <dbReference type="SAM" id="Coils"/>
    </source>
</evidence>
<sequence length="636" mass="72912">MALFYPRRKCFLLLLMRELPDELQSLREFSTEMIVEAVVRCLRVIDPSLVSGISHMLPPGMSARFRIGMSLAQACQELGFQGEVGYQTFLYSSEPDIRQLLMFLAEKLPRDSSEDTDQPIGKSRALQRAIAAKIREQLLLPWVPPSCRTARLQRMQGSCLMRHFHTQRLMLPEKCLSSDAVSSDVRDFYENYLPPVTAQVFQRAELAASLLERSLADVSSVQEREAEWKSQGLASRLSHEDYWQRKHQRLQKRVQEQLRQCSQCPTDSQFSAGASGDHIDSLKSFGSRGKQEQGKGSQCTRTEKFTFRPELVSSAGLMAVAVESLPSSRKLDQDNRTQQEEEVTSLQQQLEQLSMQIDEAGAEVKKLNLGLMQIEDARKQSELHVAENEDVMKVKRQTVALLSDAENNLSKLQLVVESSTKRIVHLASQWEKHRVPLVEQYRELKKLHQSRELESSRRLSDIKEVHKQIRTAAEEAKRKEVLYKQLLTDHESLPKDVSRAAYTQRILEIVGNIKKQKEEITKILLDTKELQKEINNLTGKLDRTFAVTDELVYKDAKRDEAVRKAYKYLAALHENCSQLIETIEDTGTIMRGIRDLEEQIETEAGKRTLSNLEKILEDYKCIKQENMTLLSHIKEA</sequence>
<proteinExistence type="inferred from homology"/>
<keyword evidence="3" id="KW-0175">Coiled coil</keyword>
<dbReference type="AlphaFoldDB" id="A0A6P8P964"/>